<comment type="subcellular location">
    <subcellularLocation>
        <location evidence="1">Membrane</location>
        <topology evidence="1">Multi-pass membrane protein</topology>
    </subcellularLocation>
</comment>
<evidence type="ECO:0000313" key="8">
    <source>
        <dbReference type="Proteomes" id="UP000019140"/>
    </source>
</evidence>
<dbReference type="EMBL" id="AZHX01001436">
    <property type="protein sequence ID" value="ETX03416.1"/>
    <property type="molecule type" value="Genomic_DNA"/>
</dbReference>
<gene>
    <name evidence="7" type="ORF">ETSY2_33545</name>
</gene>
<dbReference type="Proteomes" id="UP000019140">
    <property type="component" value="Unassembled WGS sequence"/>
</dbReference>
<evidence type="ECO:0000256" key="3">
    <source>
        <dbReference type="ARBA" id="ARBA00022989"/>
    </source>
</evidence>
<dbReference type="PANTHER" id="PTHR37422">
    <property type="entry name" value="TEICHURONIC ACID BIOSYNTHESIS PROTEIN TUAE"/>
    <property type="match status" value="1"/>
</dbReference>
<feature type="transmembrane region" description="Helical" evidence="5">
    <location>
        <begin position="45"/>
        <end position="64"/>
    </location>
</feature>
<keyword evidence="2 5" id="KW-0812">Transmembrane</keyword>
<dbReference type="InterPro" id="IPR051533">
    <property type="entry name" value="WaaL-like"/>
</dbReference>
<evidence type="ECO:0000256" key="5">
    <source>
        <dbReference type="SAM" id="Phobius"/>
    </source>
</evidence>
<feature type="transmembrane region" description="Helical" evidence="5">
    <location>
        <begin position="219"/>
        <end position="237"/>
    </location>
</feature>
<dbReference type="AlphaFoldDB" id="W4M0B6"/>
<name>W4M0B6_9BACT</name>
<feature type="domain" description="O-antigen ligase-related" evidence="6">
    <location>
        <begin position="272"/>
        <end position="418"/>
    </location>
</feature>
<dbReference type="HOGENOM" id="CLU_035700_1_0_7"/>
<organism evidence="7 8">
    <name type="scientific">Candidatus Entotheonella gemina</name>
    <dbReference type="NCBI Taxonomy" id="1429439"/>
    <lineage>
        <taxon>Bacteria</taxon>
        <taxon>Pseudomonadati</taxon>
        <taxon>Nitrospinota/Tectimicrobiota group</taxon>
        <taxon>Candidatus Tectimicrobiota</taxon>
        <taxon>Candidatus Entotheonellia</taxon>
        <taxon>Candidatus Entotheonellales</taxon>
        <taxon>Candidatus Entotheonellaceae</taxon>
        <taxon>Candidatus Entotheonella</taxon>
    </lineage>
</organism>
<dbReference type="PANTHER" id="PTHR37422:SF13">
    <property type="entry name" value="LIPOPOLYSACCHARIDE BIOSYNTHESIS PROTEIN PA4999-RELATED"/>
    <property type="match status" value="1"/>
</dbReference>
<evidence type="ECO:0000256" key="2">
    <source>
        <dbReference type="ARBA" id="ARBA00022692"/>
    </source>
</evidence>
<keyword evidence="3 5" id="KW-1133">Transmembrane helix</keyword>
<sequence>MFKVYTPRQATWPEVLEHCLGGFCHYGFLFLLIWPPFAFGAVHPWAFAALEIHIALLVMAWMLRAVAGRQPLLSTSWPKTRLLPWCTRLSLLFFIATLALQLLPISPNLLYDLSRPTYDLYHSFHPNWPHVPVTLSLHPYATHLGLMKALAYLGLFAFAIDHLRTEHLIRQAIGVITLTAAAAALIGICQHFAGLSAIYGWRDASYAHFFGPFLNRNHFAAYQTMAILTGLALWLALSNRNRQPCSRDTPAAANLAAPFAEPQFISLALLLFALALMTGALALTLSRGGVLSFFAGLSLFTLLHRQSRKRRGRHAHWRLVWIFVGLGLMSLWLGLGPLIERFWQSFSGHTEPGWGDRRAVYAATWAMVKDFPVFGIGLGAFPVIFPRYQPDAVTLRYLQAHSDILQLLAEMGTVGLLTCLGAGSGLVVGMVNAWRQSQSELALSVVPAGFAAMAAITLHSCVDFSLRIPANAVLLTVILAITQRCANLPPQDIRYGD</sequence>
<feature type="transmembrane region" description="Helical" evidence="5">
    <location>
        <begin position="140"/>
        <end position="160"/>
    </location>
</feature>
<evidence type="ECO:0000313" key="7">
    <source>
        <dbReference type="EMBL" id="ETX03416.1"/>
    </source>
</evidence>
<feature type="transmembrane region" description="Helical" evidence="5">
    <location>
        <begin position="289"/>
        <end position="307"/>
    </location>
</feature>
<evidence type="ECO:0000256" key="4">
    <source>
        <dbReference type="ARBA" id="ARBA00023136"/>
    </source>
</evidence>
<keyword evidence="4 5" id="KW-0472">Membrane</keyword>
<feature type="transmembrane region" description="Helical" evidence="5">
    <location>
        <begin position="85"/>
        <end position="105"/>
    </location>
</feature>
<comment type="caution">
    <text evidence="7">The sequence shown here is derived from an EMBL/GenBank/DDBJ whole genome shotgun (WGS) entry which is preliminary data.</text>
</comment>
<proteinExistence type="predicted"/>
<feature type="transmembrane region" description="Helical" evidence="5">
    <location>
        <begin position="319"/>
        <end position="339"/>
    </location>
</feature>
<keyword evidence="8" id="KW-1185">Reference proteome</keyword>
<protein>
    <recommendedName>
        <fullName evidence="6">O-antigen ligase-related domain-containing protein</fullName>
    </recommendedName>
</protein>
<dbReference type="Pfam" id="PF04932">
    <property type="entry name" value="Wzy_C"/>
    <property type="match status" value="1"/>
</dbReference>
<accession>W4M0B6</accession>
<dbReference type="InterPro" id="IPR007016">
    <property type="entry name" value="O-antigen_ligase-rel_domated"/>
</dbReference>
<evidence type="ECO:0000259" key="6">
    <source>
        <dbReference type="Pfam" id="PF04932"/>
    </source>
</evidence>
<feature type="transmembrane region" description="Helical" evidence="5">
    <location>
        <begin position="264"/>
        <end position="283"/>
    </location>
</feature>
<evidence type="ECO:0000256" key="1">
    <source>
        <dbReference type="ARBA" id="ARBA00004141"/>
    </source>
</evidence>
<feature type="transmembrane region" description="Helical" evidence="5">
    <location>
        <begin position="172"/>
        <end position="199"/>
    </location>
</feature>
<feature type="transmembrane region" description="Helical" evidence="5">
    <location>
        <begin position="20"/>
        <end position="39"/>
    </location>
</feature>
<dbReference type="GO" id="GO:0016020">
    <property type="term" value="C:membrane"/>
    <property type="evidence" value="ECO:0007669"/>
    <property type="project" value="UniProtKB-SubCell"/>
</dbReference>
<reference evidence="7 8" key="1">
    <citation type="journal article" date="2014" name="Nature">
        <title>An environmental bacterial taxon with a large and distinct metabolic repertoire.</title>
        <authorList>
            <person name="Wilson M.C."/>
            <person name="Mori T."/>
            <person name="Ruckert C."/>
            <person name="Uria A.R."/>
            <person name="Helf M.J."/>
            <person name="Takada K."/>
            <person name="Gernert C."/>
            <person name="Steffens U.A."/>
            <person name="Heycke N."/>
            <person name="Schmitt S."/>
            <person name="Rinke C."/>
            <person name="Helfrich E.J."/>
            <person name="Brachmann A.O."/>
            <person name="Gurgui C."/>
            <person name="Wakimoto T."/>
            <person name="Kracht M."/>
            <person name="Crusemann M."/>
            <person name="Hentschel U."/>
            <person name="Abe I."/>
            <person name="Matsunaga S."/>
            <person name="Kalinowski J."/>
            <person name="Takeyama H."/>
            <person name="Piel J."/>
        </authorList>
    </citation>
    <scope>NUCLEOTIDE SEQUENCE [LARGE SCALE GENOMIC DNA]</scope>
    <source>
        <strain evidence="8">TSY2</strain>
    </source>
</reference>
<feature type="transmembrane region" description="Helical" evidence="5">
    <location>
        <begin position="441"/>
        <end position="462"/>
    </location>
</feature>
<feature type="transmembrane region" description="Helical" evidence="5">
    <location>
        <begin position="407"/>
        <end position="429"/>
    </location>
</feature>